<protein>
    <recommendedName>
        <fullName evidence="4">Secreted protein</fullName>
    </recommendedName>
</protein>
<dbReference type="Proteomes" id="UP000199092">
    <property type="component" value="Chromosome I"/>
</dbReference>
<organism evidence="2 3">
    <name type="scientific">Friedmanniella luteola</name>
    <dbReference type="NCBI Taxonomy" id="546871"/>
    <lineage>
        <taxon>Bacteria</taxon>
        <taxon>Bacillati</taxon>
        <taxon>Actinomycetota</taxon>
        <taxon>Actinomycetes</taxon>
        <taxon>Propionibacteriales</taxon>
        <taxon>Nocardioidaceae</taxon>
        <taxon>Friedmanniella</taxon>
    </lineage>
</organism>
<evidence type="ECO:0000313" key="3">
    <source>
        <dbReference type="Proteomes" id="UP000199092"/>
    </source>
</evidence>
<feature type="region of interest" description="Disordered" evidence="1">
    <location>
        <begin position="33"/>
        <end position="60"/>
    </location>
</feature>
<evidence type="ECO:0000256" key="1">
    <source>
        <dbReference type="SAM" id="MobiDB-lite"/>
    </source>
</evidence>
<dbReference type="STRING" id="546871.SAMN04488543_2836"/>
<accession>A0A1H1WV65</accession>
<feature type="region of interest" description="Disordered" evidence="1">
    <location>
        <begin position="291"/>
        <end position="332"/>
    </location>
</feature>
<proteinExistence type="predicted"/>
<evidence type="ECO:0008006" key="4">
    <source>
        <dbReference type="Google" id="ProtNLM"/>
    </source>
</evidence>
<name>A0A1H1WV65_9ACTN</name>
<dbReference type="EMBL" id="LT629749">
    <property type="protein sequence ID" value="SDT00945.1"/>
    <property type="molecule type" value="Genomic_DNA"/>
</dbReference>
<gene>
    <name evidence="2" type="ORF">SAMN04488543_2836</name>
</gene>
<dbReference type="RefSeq" id="WP_091413646.1">
    <property type="nucleotide sequence ID" value="NZ_LT629749.1"/>
</dbReference>
<feature type="compositionally biased region" description="Basic and acidic residues" evidence="1">
    <location>
        <begin position="323"/>
        <end position="332"/>
    </location>
</feature>
<feature type="compositionally biased region" description="Low complexity" evidence="1">
    <location>
        <begin position="302"/>
        <end position="320"/>
    </location>
</feature>
<reference evidence="2 3" key="1">
    <citation type="submission" date="2016-10" db="EMBL/GenBank/DDBJ databases">
        <authorList>
            <person name="de Groot N.N."/>
        </authorList>
    </citation>
    <scope>NUCLEOTIDE SEQUENCE [LARGE SCALE GENOMIC DNA]</scope>
    <source>
        <strain evidence="2 3">DSM 21741</strain>
    </source>
</reference>
<dbReference type="AlphaFoldDB" id="A0A1H1WV65"/>
<evidence type="ECO:0000313" key="2">
    <source>
        <dbReference type="EMBL" id="SDT00945.1"/>
    </source>
</evidence>
<keyword evidence="3" id="KW-1185">Reference proteome</keyword>
<sequence>MNTPTRVAAFVGGLAAVFAAAIGIGTLTGPVGTTSADEPAGHNAGHADTGTTEQATEDLPGGLMVSQGGYTFDLAHRELSATAKAPVHFQILGPDNQPVTRYTTAHGKDLHLIVVRRDLADFQHVHPQLDAAGTWSVPLDLSNAGAYRLFADFTPADRDDNLTLGADLSVAGDFQPQPLPTTSRTAEVDGYTVTLDGALEPGREAELTLSVSKDGQPVTDLQPYLEAYGHLVALRDRDLAYLHVHPAGTPSDGQTQPGPAITFYATVPSAGDYRLFLDFRHRDEVRTAAFTVTAGPTDRPSEPAASASPAQPAEPSASPAEPEDGHGDGHGG</sequence>
<dbReference type="OrthoDB" id="128043at2"/>